<gene>
    <name evidence="15" type="primary">acp2</name>
    <name evidence="15" type="ORF">DAT39_007025</name>
</gene>
<organism evidence="15 16">
    <name type="scientific">Clarias magur</name>
    <name type="common">Asian catfish</name>
    <name type="synonym">Macropteronotus magur</name>
    <dbReference type="NCBI Taxonomy" id="1594786"/>
    <lineage>
        <taxon>Eukaryota</taxon>
        <taxon>Metazoa</taxon>
        <taxon>Chordata</taxon>
        <taxon>Craniata</taxon>
        <taxon>Vertebrata</taxon>
        <taxon>Euteleostomi</taxon>
        <taxon>Actinopterygii</taxon>
        <taxon>Neopterygii</taxon>
        <taxon>Teleostei</taxon>
        <taxon>Ostariophysi</taxon>
        <taxon>Siluriformes</taxon>
        <taxon>Clariidae</taxon>
        <taxon>Clarias</taxon>
    </lineage>
</organism>
<comment type="subcellular location">
    <subcellularLocation>
        <location evidence="2">Lysosome lumen</location>
    </subcellularLocation>
    <subcellularLocation>
        <location evidence="12">Lysosome membrane</location>
        <topology evidence="12">Single-pass membrane protein</topology>
        <orientation evidence="12">Lumenal side</orientation>
    </subcellularLocation>
</comment>
<dbReference type="OrthoDB" id="258392at2759"/>
<dbReference type="InterPro" id="IPR050645">
    <property type="entry name" value="Histidine_acid_phosphatase"/>
</dbReference>
<evidence type="ECO:0000256" key="13">
    <source>
        <dbReference type="ARBA" id="ARBA00039422"/>
    </source>
</evidence>
<dbReference type="EMBL" id="QNUK01000076">
    <property type="protein sequence ID" value="KAF5903239.1"/>
    <property type="molecule type" value="Genomic_DNA"/>
</dbReference>
<evidence type="ECO:0000256" key="8">
    <source>
        <dbReference type="ARBA" id="ARBA00022989"/>
    </source>
</evidence>
<evidence type="ECO:0000256" key="5">
    <source>
        <dbReference type="ARBA" id="ARBA00022692"/>
    </source>
</evidence>
<feature type="region of interest" description="Disordered" evidence="14">
    <location>
        <begin position="1"/>
        <end position="21"/>
    </location>
</feature>
<evidence type="ECO:0000256" key="3">
    <source>
        <dbReference type="ARBA" id="ARBA00005375"/>
    </source>
</evidence>
<keyword evidence="8" id="KW-1133">Transmembrane helix</keyword>
<dbReference type="PANTHER" id="PTHR11567">
    <property type="entry name" value="ACID PHOSPHATASE-RELATED"/>
    <property type="match status" value="1"/>
</dbReference>
<evidence type="ECO:0000256" key="4">
    <source>
        <dbReference type="ARBA" id="ARBA00012646"/>
    </source>
</evidence>
<dbReference type="AlphaFoldDB" id="A0A8J4X693"/>
<protein>
    <recommendedName>
        <fullName evidence="13">Lysosomal acid phosphatase</fullName>
        <ecNumber evidence="4">3.1.3.2</ecNumber>
    </recommendedName>
</protein>
<comment type="catalytic activity">
    <reaction evidence="1">
        <text>a phosphate monoester + H2O = an alcohol + phosphate</text>
        <dbReference type="Rhea" id="RHEA:15017"/>
        <dbReference type="ChEBI" id="CHEBI:15377"/>
        <dbReference type="ChEBI" id="CHEBI:30879"/>
        <dbReference type="ChEBI" id="CHEBI:43474"/>
        <dbReference type="ChEBI" id="CHEBI:67140"/>
        <dbReference type="EC" id="3.1.3.2"/>
    </reaction>
</comment>
<evidence type="ECO:0000313" key="16">
    <source>
        <dbReference type="Proteomes" id="UP000727407"/>
    </source>
</evidence>
<dbReference type="SUPFAM" id="SSF53254">
    <property type="entry name" value="Phosphoglycerate mutase-like"/>
    <property type="match status" value="1"/>
</dbReference>
<dbReference type="InterPro" id="IPR000560">
    <property type="entry name" value="His_Pase_clade-2"/>
</dbReference>
<evidence type="ECO:0000256" key="12">
    <source>
        <dbReference type="ARBA" id="ARBA00037852"/>
    </source>
</evidence>
<dbReference type="FunFam" id="3.40.50.1240:FF:000010">
    <property type="entry name" value="Prostatic acid phosphatase"/>
    <property type="match status" value="1"/>
</dbReference>
<feature type="non-terminal residue" evidence="15">
    <location>
        <position position="340"/>
    </location>
</feature>
<dbReference type="CDD" id="cd07061">
    <property type="entry name" value="HP_HAP_like"/>
    <property type="match status" value="1"/>
</dbReference>
<dbReference type="InterPro" id="IPR029033">
    <property type="entry name" value="His_PPase_superfam"/>
</dbReference>
<proteinExistence type="inferred from homology"/>
<reference evidence="15" key="1">
    <citation type="submission" date="2020-07" db="EMBL/GenBank/DDBJ databases">
        <title>Clarias magur genome sequencing, assembly and annotation.</title>
        <authorList>
            <person name="Kushwaha B."/>
            <person name="Kumar R."/>
            <person name="Das P."/>
            <person name="Joshi C.G."/>
            <person name="Kumar D."/>
            <person name="Nagpure N.S."/>
            <person name="Pandey M."/>
            <person name="Agarwal S."/>
            <person name="Srivastava S."/>
            <person name="Singh M."/>
            <person name="Sahoo L."/>
            <person name="Jayasankar P."/>
            <person name="Meher P.K."/>
            <person name="Koringa P.G."/>
            <person name="Iquebal M.A."/>
            <person name="Das S.P."/>
            <person name="Bit A."/>
            <person name="Patnaik S."/>
            <person name="Patel N."/>
            <person name="Shah T.M."/>
            <person name="Hinsu A."/>
            <person name="Jena J.K."/>
        </authorList>
    </citation>
    <scope>NUCLEOTIDE SEQUENCE</scope>
    <source>
        <strain evidence="15">CIFAMagur01</strain>
        <tissue evidence="15">Testis</tissue>
    </source>
</reference>
<keyword evidence="7" id="KW-0378">Hydrolase</keyword>
<evidence type="ECO:0000256" key="14">
    <source>
        <dbReference type="SAM" id="MobiDB-lite"/>
    </source>
</evidence>
<name>A0A8J4X693_CLAMG</name>
<keyword evidence="10" id="KW-0325">Glycoprotein</keyword>
<dbReference type="GO" id="GO:0003993">
    <property type="term" value="F:acid phosphatase activity"/>
    <property type="evidence" value="ECO:0007669"/>
    <property type="project" value="UniProtKB-EC"/>
</dbReference>
<dbReference type="GO" id="GO:0043202">
    <property type="term" value="C:lysosomal lumen"/>
    <property type="evidence" value="ECO:0007669"/>
    <property type="project" value="UniProtKB-SubCell"/>
</dbReference>
<dbReference type="GO" id="GO:0005765">
    <property type="term" value="C:lysosomal membrane"/>
    <property type="evidence" value="ECO:0007669"/>
    <property type="project" value="UniProtKB-SubCell"/>
</dbReference>
<accession>A0A8J4X693</accession>
<comment type="similarity">
    <text evidence="3">Belongs to the histidine acid phosphatase family.</text>
</comment>
<dbReference type="EC" id="3.1.3.2" evidence="4"/>
<dbReference type="Gene3D" id="3.40.50.1240">
    <property type="entry name" value="Phosphoglycerate mutase-like"/>
    <property type="match status" value="1"/>
</dbReference>
<evidence type="ECO:0000256" key="6">
    <source>
        <dbReference type="ARBA" id="ARBA00022729"/>
    </source>
</evidence>
<dbReference type="Pfam" id="PF00328">
    <property type="entry name" value="His_Phos_2"/>
    <property type="match status" value="1"/>
</dbReference>
<keyword evidence="5" id="KW-0812">Transmembrane</keyword>
<evidence type="ECO:0000256" key="10">
    <source>
        <dbReference type="ARBA" id="ARBA00023180"/>
    </source>
</evidence>
<evidence type="ECO:0000256" key="9">
    <source>
        <dbReference type="ARBA" id="ARBA00023136"/>
    </source>
</evidence>
<evidence type="ECO:0000256" key="2">
    <source>
        <dbReference type="ARBA" id="ARBA00004227"/>
    </source>
</evidence>
<evidence type="ECO:0000313" key="15">
    <source>
        <dbReference type="EMBL" id="KAF5903239.1"/>
    </source>
</evidence>
<comment type="caution">
    <text evidence="15">The sequence shown here is derived from an EMBL/GenBank/DDBJ whole genome shotgun (WGS) entry which is preliminary data.</text>
</comment>
<dbReference type="GO" id="GO:0007040">
    <property type="term" value="P:lysosome organization"/>
    <property type="evidence" value="ECO:0007669"/>
    <property type="project" value="TreeGrafter"/>
</dbReference>
<keyword evidence="16" id="KW-1185">Reference proteome</keyword>
<feature type="non-terminal residue" evidence="15">
    <location>
        <position position="1"/>
    </location>
</feature>
<evidence type="ECO:0000256" key="11">
    <source>
        <dbReference type="ARBA" id="ARBA00023228"/>
    </source>
</evidence>
<keyword evidence="6" id="KW-0732">Signal</keyword>
<keyword evidence="11" id="KW-0458">Lysosome</keyword>
<evidence type="ECO:0000256" key="1">
    <source>
        <dbReference type="ARBA" id="ARBA00000032"/>
    </source>
</evidence>
<sequence>LFRHGDRSPVKTYPTDPHQESAWPQGFGQLSLEGMKQHFKLGQFLRKHYTGFLSKDYSRFEIAVRSTNYDRTIMSAASNLAGLYHNGSRMIYPGLHWQPIPIYTVPLDEDKLLLFPMENCPHYKLLMNETVKTEIFKNMTNNYQDFLEMVRDKTGLDSLSLKTVWSVYDTLSGEIHNGLHTPPWVTPEVMKTLKMLNDFSYEILFGIYEGEEKSRLQGGVLLGQIVKNLSAAATSNSPQQLKMNMYSVHDITIVALQKALNVYNGLAPPFASCHIFELHQDHDGSFSVKMFYHNESSVAELYNLTLPGCAHQCPLQEFIRLTHSVIPTDWYKECQISSSA</sequence>
<dbReference type="Proteomes" id="UP000727407">
    <property type="component" value="Unassembled WGS sequence"/>
</dbReference>
<evidence type="ECO:0000256" key="7">
    <source>
        <dbReference type="ARBA" id="ARBA00022801"/>
    </source>
</evidence>
<keyword evidence="9" id="KW-0472">Membrane</keyword>
<dbReference type="PANTHER" id="PTHR11567:SF180">
    <property type="entry name" value="LYSOSOMAL ACID PHOSPHATASE"/>
    <property type="match status" value="1"/>
</dbReference>